<comment type="caution">
    <text evidence="1">The sequence shown here is derived from an EMBL/GenBank/DDBJ whole genome shotgun (WGS) entry which is preliminary data.</text>
</comment>
<gene>
    <name evidence="1" type="ORF">RRF57_013422</name>
</gene>
<dbReference type="EMBL" id="JAWHQM010000277">
    <property type="protein sequence ID" value="KAK5637707.1"/>
    <property type="molecule type" value="Genomic_DNA"/>
</dbReference>
<reference evidence="1 2" key="1">
    <citation type="submission" date="2023-10" db="EMBL/GenBank/DDBJ databases">
        <title>Draft genome sequence of Xylaria bambusicola isolate GMP-LS, the root and basal stem rot pathogen of sugarcane in Indonesia.</title>
        <authorList>
            <person name="Selvaraj P."/>
            <person name="Muralishankar V."/>
            <person name="Muruganantham S."/>
            <person name="Sp S."/>
            <person name="Haryani S."/>
            <person name="Lau K.J.X."/>
            <person name="Naqvi N.I."/>
        </authorList>
    </citation>
    <scope>NUCLEOTIDE SEQUENCE [LARGE SCALE GENOMIC DNA]</scope>
    <source>
        <strain evidence="1">GMP-LS</strain>
    </source>
</reference>
<keyword evidence="2" id="KW-1185">Reference proteome</keyword>
<name>A0AAN7UWR0_9PEZI</name>
<evidence type="ECO:0000313" key="2">
    <source>
        <dbReference type="Proteomes" id="UP001305414"/>
    </source>
</evidence>
<organism evidence="1 2">
    <name type="scientific">Xylaria bambusicola</name>
    <dbReference type="NCBI Taxonomy" id="326684"/>
    <lineage>
        <taxon>Eukaryota</taxon>
        <taxon>Fungi</taxon>
        <taxon>Dikarya</taxon>
        <taxon>Ascomycota</taxon>
        <taxon>Pezizomycotina</taxon>
        <taxon>Sordariomycetes</taxon>
        <taxon>Xylariomycetidae</taxon>
        <taxon>Xylariales</taxon>
        <taxon>Xylariaceae</taxon>
        <taxon>Xylaria</taxon>
    </lineage>
</organism>
<dbReference type="Proteomes" id="UP001305414">
    <property type="component" value="Unassembled WGS sequence"/>
</dbReference>
<proteinExistence type="predicted"/>
<dbReference type="AlphaFoldDB" id="A0AAN7UWR0"/>
<sequence>MPLEVVTPQTQGYTHAPFKLEVWLYSDNEMTWTEGSMVTVEIFKICSNGKTRPANVNESFPFRPARDDLLVIVKDQTWLDGLTAHKTYRFRASLLKANGDVIMDGWSNDITPIPYGEGRTDFV</sequence>
<protein>
    <submittedName>
        <fullName evidence="1">Uncharacterized protein</fullName>
    </submittedName>
</protein>
<evidence type="ECO:0000313" key="1">
    <source>
        <dbReference type="EMBL" id="KAK5637707.1"/>
    </source>
</evidence>
<accession>A0AAN7UWR0</accession>